<dbReference type="VEuPathDB" id="MicrosporidiaDB:CWI36_1339p0010"/>
<dbReference type="Proteomes" id="UP000291404">
    <property type="component" value="Unassembled WGS sequence"/>
</dbReference>
<evidence type="ECO:0000313" key="2">
    <source>
        <dbReference type="EMBL" id="TBU01009.1"/>
    </source>
</evidence>
<dbReference type="VEuPathDB" id="MicrosporidiaDB:CWI36_1466p0010"/>
<dbReference type="EMBL" id="PITI01001339">
    <property type="protein sequence ID" value="TBU01454.1"/>
    <property type="molecule type" value="Genomic_DNA"/>
</dbReference>
<dbReference type="VEuPathDB" id="MicrosporidiaDB:CWI39_0350p0010"/>
<protein>
    <submittedName>
        <fullName evidence="2">Uncharacterized protein</fullName>
    </submittedName>
</protein>
<name>A0A4Q9L0Y2_9MICR</name>
<accession>A0A4Q9L0Y2</accession>
<gene>
    <name evidence="3" type="ORF">CWI36_1339p0010</name>
    <name evidence="2" type="ORF">CWI36_1466p0010</name>
</gene>
<evidence type="ECO:0000313" key="4">
    <source>
        <dbReference type="Proteomes" id="UP000291404"/>
    </source>
</evidence>
<evidence type="ECO:0000313" key="3">
    <source>
        <dbReference type="EMBL" id="TBU01454.1"/>
    </source>
</evidence>
<keyword evidence="4" id="KW-1185">Reference proteome</keyword>
<organism evidence="2 4">
    <name type="scientific">Hamiltosporidium magnivora</name>
    <dbReference type="NCBI Taxonomy" id="148818"/>
    <lineage>
        <taxon>Eukaryota</taxon>
        <taxon>Fungi</taxon>
        <taxon>Fungi incertae sedis</taxon>
        <taxon>Microsporidia</taxon>
        <taxon>Dubosqiidae</taxon>
        <taxon>Hamiltosporidium</taxon>
    </lineage>
</organism>
<dbReference type="EMBL" id="PITI01001466">
    <property type="protein sequence ID" value="TBU01009.1"/>
    <property type="molecule type" value="Genomic_DNA"/>
</dbReference>
<sequence>MEEKNKELASKNVLLKEEIKKLSDLHTELLKNNIKNNYFCNRTHMKMIAILDENIKAIENILKDTVDFKTKLEENPNLKKDDRILKEKNKLITNEDKKPRKKRNIVTFKR</sequence>
<proteinExistence type="predicted"/>
<keyword evidence="1" id="KW-0175">Coiled coil</keyword>
<comment type="caution">
    <text evidence="2">The sequence shown here is derived from an EMBL/GenBank/DDBJ whole genome shotgun (WGS) entry which is preliminary data.</text>
</comment>
<evidence type="ECO:0000256" key="1">
    <source>
        <dbReference type="SAM" id="Coils"/>
    </source>
</evidence>
<reference evidence="2 4" key="1">
    <citation type="submission" date="2017-12" db="EMBL/GenBank/DDBJ databases">
        <authorList>
            <person name="Pombert J.-F."/>
            <person name="Haag K.L."/>
            <person name="Ebert D."/>
        </authorList>
    </citation>
    <scope>NUCLEOTIDE SEQUENCE [LARGE SCALE GENOMIC DNA]</scope>
    <source>
        <strain evidence="2">BE-OM-2</strain>
    </source>
</reference>
<feature type="coiled-coil region" evidence="1">
    <location>
        <begin position="5"/>
        <end position="32"/>
    </location>
</feature>
<dbReference type="AlphaFoldDB" id="A0A4Q9L0Y2"/>